<dbReference type="OrthoDB" id="9804313at2"/>
<dbReference type="HOGENOM" id="CLU_061901_2_1_6"/>
<feature type="binding site" evidence="2">
    <location>
        <position position="91"/>
    </location>
    <ligand>
        <name>Fe cation</name>
        <dbReference type="ChEBI" id="CHEBI:24875"/>
    </ligand>
</feature>
<dbReference type="STRING" id="314285.KT71_03087"/>
<dbReference type="EC" id="3.5.1.88" evidence="2"/>
<sequence length="169" mass="18961">MAILDIIEVPDERLREHSEAVSRFDEALQQQVNDLFETLGHSGAIGLSAPQTGIFKRIIVVHVPDDDFGARVYINPEILKRSKSRYVEESCLSVPGIEGNVVRCIRVKLRAQDIHGKLCEFDVDDLHAVCVQHEVDHLDGILFTDRLSWFKKLRLRMASGGNTGLSRAA</sequence>
<dbReference type="GO" id="GO:0046872">
    <property type="term" value="F:metal ion binding"/>
    <property type="evidence" value="ECO:0007669"/>
    <property type="project" value="UniProtKB-KW"/>
</dbReference>
<name>A4A7C9_9GAMM</name>
<dbReference type="CDD" id="cd00487">
    <property type="entry name" value="Pep_deformylase"/>
    <property type="match status" value="1"/>
</dbReference>
<dbReference type="GO" id="GO:0042586">
    <property type="term" value="F:peptide deformylase activity"/>
    <property type="evidence" value="ECO:0007669"/>
    <property type="project" value="UniProtKB-UniRule"/>
</dbReference>
<dbReference type="Pfam" id="PF01327">
    <property type="entry name" value="Pep_deformylase"/>
    <property type="match status" value="1"/>
</dbReference>
<dbReference type="InterPro" id="IPR023635">
    <property type="entry name" value="Peptide_deformylase"/>
</dbReference>
<dbReference type="NCBIfam" id="TIGR00079">
    <property type="entry name" value="pept_deformyl"/>
    <property type="match status" value="1"/>
</dbReference>
<dbReference type="HAMAP" id="MF_00163">
    <property type="entry name" value="Pep_deformylase"/>
    <property type="match status" value="1"/>
</dbReference>
<comment type="catalytic activity">
    <reaction evidence="2">
        <text>N-terminal N-formyl-L-methionyl-[peptide] + H2O = N-terminal L-methionyl-[peptide] + formate</text>
        <dbReference type="Rhea" id="RHEA:24420"/>
        <dbReference type="Rhea" id="RHEA-COMP:10639"/>
        <dbReference type="Rhea" id="RHEA-COMP:10640"/>
        <dbReference type="ChEBI" id="CHEBI:15377"/>
        <dbReference type="ChEBI" id="CHEBI:15740"/>
        <dbReference type="ChEBI" id="CHEBI:49298"/>
        <dbReference type="ChEBI" id="CHEBI:64731"/>
        <dbReference type="EC" id="3.5.1.88"/>
    </reaction>
</comment>
<accession>A4A7C9</accession>
<reference evidence="3 4" key="1">
    <citation type="journal article" date="2007" name="Proc. Natl. Acad. Sci. U.S.A.">
        <title>Characterization of a marine gammaproteobacterium capable of aerobic anoxygenic photosynthesis.</title>
        <authorList>
            <person name="Fuchs B.M."/>
            <person name="Spring S."/>
            <person name="Teeling H."/>
            <person name="Quast C."/>
            <person name="Wulf J."/>
            <person name="Schattenhofer M."/>
            <person name="Yan S."/>
            <person name="Ferriera S."/>
            <person name="Johnson J."/>
            <person name="Glockner F.O."/>
            <person name="Amann R."/>
        </authorList>
    </citation>
    <scope>NUCLEOTIDE SEQUENCE [LARGE SCALE GENOMIC DNA]</scope>
    <source>
        <strain evidence="3">KT71</strain>
    </source>
</reference>
<keyword evidence="2" id="KW-0408">Iron</keyword>
<dbReference type="eggNOG" id="COG0242">
    <property type="taxonomic scope" value="Bacteria"/>
</dbReference>
<feature type="active site" evidence="2">
    <location>
        <position position="134"/>
    </location>
</feature>
<dbReference type="InterPro" id="IPR036821">
    <property type="entry name" value="Peptide_deformylase_sf"/>
</dbReference>
<dbReference type="PANTHER" id="PTHR10458:SF22">
    <property type="entry name" value="PEPTIDE DEFORMYLASE"/>
    <property type="match status" value="1"/>
</dbReference>
<dbReference type="AlphaFoldDB" id="A4A7C9"/>
<keyword evidence="2" id="KW-0479">Metal-binding</keyword>
<feature type="binding site" evidence="2">
    <location>
        <position position="137"/>
    </location>
    <ligand>
        <name>Fe cation</name>
        <dbReference type="ChEBI" id="CHEBI:24875"/>
    </ligand>
</feature>
<comment type="similarity">
    <text evidence="1 2">Belongs to the polypeptide deformylase family.</text>
</comment>
<feature type="binding site" evidence="2">
    <location>
        <position position="133"/>
    </location>
    <ligand>
        <name>Fe cation</name>
        <dbReference type="ChEBI" id="CHEBI:24875"/>
    </ligand>
</feature>
<dbReference type="PANTHER" id="PTHR10458">
    <property type="entry name" value="PEPTIDE DEFORMYLASE"/>
    <property type="match status" value="1"/>
</dbReference>
<comment type="caution">
    <text evidence="3">The sequence shown here is derived from an EMBL/GenBank/DDBJ whole genome shotgun (WGS) entry which is preliminary data.</text>
</comment>
<dbReference type="EMBL" id="AAOA02000002">
    <property type="protein sequence ID" value="EAQ98198.1"/>
    <property type="molecule type" value="Genomic_DNA"/>
</dbReference>
<dbReference type="Gene3D" id="3.90.45.10">
    <property type="entry name" value="Peptide deformylase"/>
    <property type="match status" value="1"/>
</dbReference>
<dbReference type="GO" id="GO:0006412">
    <property type="term" value="P:translation"/>
    <property type="evidence" value="ECO:0007669"/>
    <property type="project" value="UniProtKB-UniRule"/>
</dbReference>
<dbReference type="PRINTS" id="PR01576">
    <property type="entry name" value="PDEFORMYLASE"/>
</dbReference>
<evidence type="ECO:0000256" key="1">
    <source>
        <dbReference type="ARBA" id="ARBA00010759"/>
    </source>
</evidence>
<protein>
    <recommendedName>
        <fullName evidence="2">Peptide deformylase</fullName>
        <shortName evidence="2">PDF</shortName>
        <ecNumber evidence="2">3.5.1.88</ecNumber>
    </recommendedName>
    <alternativeName>
        <fullName evidence="2">Polypeptide deformylase</fullName>
    </alternativeName>
</protein>
<evidence type="ECO:0000313" key="4">
    <source>
        <dbReference type="Proteomes" id="UP000019205"/>
    </source>
</evidence>
<comment type="function">
    <text evidence="2">Removes the formyl group from the N-terminal Met of newly synthesized proteins. Requires at least a dipeptide for an efficient rate of reaction. N-terminal L-methionine is a prerequisite for activity but the enzyme has broad specificity at other positions.</text>
</comment>
<organism evidence="3 4">
    <name type="scientific">Congregibacter litoralis KT71</name>
    <dbReference type="NCBI Taxonomy" id="314285"/>
    <lineage>
        <taxon>Bacteria</taxon>
        <taxon>Pseudomonadati</taxon>
        <taxon>Pseudomonadota</taxon>
        <taxon>Gammaproteobacteria</taxon>
        <taxon>Cellvibrionales</taxon>
        <taxon>Halieaceae</taxon>
        <taxon>Congregibacter</taxon>
    </lineage>
</organism>
<dbReference type="Proteomes" id="UP000019205">
    <property type="component" value="Chromosome"/>
</dbReference>
<dbReference type="RefSeq" id="WP_008293023.1">
    <property type="nucleotide sequence ID" value="NZ_CM002299.1"/>
</dbReference>
<reference evidence="3 4" key="2">
    <citation type="journal article" date="2009" name="PLoS ONE">
        <title>The photosynthetic apparatus and its regulation in the aerobic gammaproteobacterium Congregibacter litoralis gen. nov., sp. nov.</title>
        <authorList>
            <person name="Spring S."/>
            <person name="Lunsdorf H."/>
            <person name="Fuchs B.M."/>
            <person name="Tindall B.J."/>
        </authorList>
    </citation>
    <scope>NUCLEOTIDE SEQUENCE [LARGE SCALE GENOMIC DNA]</scope>
    <source>
        <strain evidence="3">KT71</strain>
    </source>
</reference>
<comment type="cofactor">
    <cofactor evidence="2">
        <name>Fe(2+)</name>
        <dbReference type="ChEBI" id="CHEBI:29033"/>
    </cofactor>
    <text evidence="2">Binds 1 Fe(2+) ion.</text>
</comment>
<keyword evidence="2" id="KW-0648">Protein biosynthesis</keyword>
<dbReference type="SUPFAM" id="SSF56420">
    <property type="entry name" value="Peptide deformylase"/>
    <property type="match status" value="1"/>
</dbReference>
<evidence type="ECO:0000256" key="2">
    <source>
        <dbReference type="HAMAP-Rule" id="MF_00163"/>
    </source>
</evidence>
<proteinExistence type="inferred from homology"/>
<evidence type="ECO:0000313" key="3">
    <source>
        <dbReference type="EMBL" id="EAQ98198.1"/>
    </source>
</evidence>
<dbReference type="NCBIfam" id="NF001159">
    <property type="entry name" value="PRK00150.1-3"/>
    <property type="match status" value="1"/>
</dbReference>
<gene>
    <name evidence="2" type="primary">def</name>
    <name evidence="3" type="ORF">KT71_03087</name>
</gene>
<keyword evidence="2 3" id="KW-0378">Hydrolase</keyword>
<keyword evidence="4" id="KW-1185">Reference proteome</keyword>
<dbReference type="PIRSF" id="PIRSF004749">
    <property type="entry name" value="Pep_def"/>
    <property type="match status" value="1"/>
</dbReference>